<protein>
    <submittedName>
        <fullName evidence="1">Uncharacterized protein</fullName>
    </submittedName>
</protein>
<evidence type="ECO:0000313" key="1">
    <source>
        <dbReference type="EMBL" id="RHW35875.1"/>
    </source>
</evidence>
<evidence type="ECO:0000313" key="2">
    <source>
        <dbReference type="Proteomes" id="UP000265692"/>
    </source>
</evidence>
<reference evidence="1 2" key="1">
    <citation type="submission" date="2018-08" db="EMBL/GenBank/DDBJ databases">
        <title>Lysinibacillus sp. YLB-03 draft genome sequence.</title>
        <authorList>
            <person name="Yu L."/>
        </authorList>
    </citation>
    <scope>NUCLEOTIDE SEQUENCE [LARGE SCALE GENOMIC DNA]</scope>
    <source>
        <strain evidence="1 2">YLB-03</strain>
    </source>
</reference>
<proteinExistence type="predicted"/>
<name>A0A396S9T5_9BACL</name>
<organism evidence="1 2">
    <name type="scientific">Ureibacillus yapensis</name>
    <dbReference type="NCBI Taxonomy" id="2304605"/>
    <lineage>
        <taxon>Bacteria</taxon>
        <taxon>Bacillati</taxon>
        <taxon>Bacillota</taxon>
        <taxon>Bacilli</taxon>
        <taxon>Bacillales</taxon>
        <taxon>Caryophanaceae</taxon>
        <taxon>Ureibacillus</taxon>
    </lineage>
</organism>
<dbReference type="RefSeq" id="WP_118876694.1">
    <property type="nucleotide sequence ID" value="NZ_QWEI01000006.1"/>
</dbReference>
<keyword evidence="2" id="KW-1185">Reference proteome</keyword>
<gene>
    <name evidence="1" type="ORF">D1B33_12305</name>
</gene>
<accession>A0A396S9T5</accession>
<dbReference type="OrthoDB" id="3893742at2"/>
<sequence>MEAQVNTVKVSFEQTLNQLEQAAPVAKNTHQAEVFQRAIELAQTEEGLKELFQYAARFDQAGVFKGGPWEDASKLQAPLVGGTLKLQGVNSIVELLSELRMLAIAKGIYQHDEITAEEAKSFLESVLALNLDILFPPETEEARINAGEQMERAKRLFHFLGNELSFQSIAKRLAAEIDRLTIQRPIMVHRIINMIAMSKQICETDMDEQVKETLQKYIDAISTPTQLSKKTGNLKEYKLALTEALADEVEKEAIAFAQSMQETGLVSPYHAVLIRCLANTHSEILPTALNLSELGQALLNDQLELVQDLITMAIHPQTAQSIYGLAKILNKGLLSQEPLSMEIRRLLEIEIHPEVEELLLPSEMKEEGLTANAILVAGAISVLGQPLGVGQGLNPTCQSARAISLWAQHDASRLLELIIRAARDNDVDMTFEGDSIHSSLLTEGVASEIHQELDPVSKILVPHLDKIYNEMMKRTALRNEDGHKWVNPEFYGERVQRGFANIIDPVTGSVVNYSGFVRMFYATHHPAFNDGYELIYPNPVGIYVTDVHGNLLGLHAISIQRVAMDEGGVYRVYFYNPNNDSGQNWGQGIEPSLKGHGEEEGEASLPFDQFAARLYAFHYNPYEKGDGFELEEEVIQRIETLARESWGRQYTWLY</sequence>
<dbReference type="AlphaFoldDB" id="A0A396S9T5"/>
<comment type="caution">
    <text evidence="1">The sequence shown here is derived from an EMBL/GenBank/DDBJ whole genome shotgun (WGS) entry which is preliminary data.</text>
</comment>
<dbReference type="EMBL" id="QWEI01000006">
    <property type="protein sequence ID" value="RHW35875.1"/>
    <property type="molecule type" value="Genomic_DNA"/>
</dbReference>
<dbReference type="Proteomes" id="UP000265692">
    <property type="component" value="Unassembled WGS sequence"/>
</dbReference>